<keyword evidence="2" id="KW-1185">Reference proteome</keyword>
<organism evidence="1 2">
    <name type="scientific">Phaeodactylibacter luteus</name>
    <dbReference type="NCBI Taxonomy" id="1564516"/>
    <lineage>
        <taxon>Bacteria</taxon>
        <taxon>Pseudomonadati</taxon>
        <taxon>Bacteroidota</taxon>
        <taxon>Saprospiria</taxon>
        <taxon>Saprospirales</taxon>
        <taxon>Haliscomenobacteraceae</taxon>
        <taxon>Phaeodactylibacter</taxon>
    </lineage>
</organism>
<reference evidence="1 2" key="1">
    <citation type="submission" date="2019-08" db="EMBL/GenBank/DDBJ databases">
        <title>Genome of Phaeodactylibacter luteus.</title>
        <authorList>
            <person name="Bowman J.P."/>
        </authorList>
    </citation>
    <scope>NUCLEOTIDE SEQUENCE [LARGE SCALE GENOMIC DNA]</scope>
    <source>
        <strain evidence="1 2">KCTC 42180</strain>
    </source>
</reference>
<proteinExistence type="predicted"/>
<dbReference type="EMBL" id="VOOR01000023">
    <property type="protein sequence ID" value="TXB62797.1"/>
    <property type="molecule type" value="Genomic_DNA"/>
</dbReference>
<dbReference type="Proteomes" id="UP000321580">
    <property type="component" value="Unassembled WGS sequence"/>
</dbReference>
<dbReference type="RefSeq" id="WP_147167783.1">
    <property type="nucleotide sequence ID" value="NZ_VOOR01000023.1"/>
</dbReference>
<accession>A0A5C6RKN5</accession>
<evidence type="ECO:0000313" key="1">
    <source>
        <dbReference type="EMBL" id="TXB62797.1"/>
    </source>
</evidence>
<dbReference type="AlphaFoldDB" id="A0A5C6RKN5"/>
<dbReference type="OrthoDB" id="1492288at2"/>
<dbReference type="PROSITE" id="PS51257">
    <property type="entry name" value="PROKAR_LIPOPROTEIN"/>
    <property type="match status" value="1"/>
</dbReference>
<comment type="caution">
    <text evidence="1">The sequence shown here is derived from an EMBL/GenBank/DDBJ whole genome shotgun (WGS) entry which is preliminary data.</text>
</comment>
<evidence type="ECO:0000313" key="2">
    <source>
        <dbReference type="Proteomes" id="UP000321580"/>
    </source>
</evidence>
<name>A0A5C6RKN5_9BACT</name>
<gene>
    <name evidence="1" type="ORF">FRY97_12005</name>
</gene>
<protein>
    <submittedName>
        <fullName evidence="1">Uncharacterized protein</fullName>
    </submittedName>
</protein>
<sequence length="178" mass="19983">MQKYLTFALLLPLLSSCGPTLSPFTQQLYEESRFTPEELQQVQFYLSSDIILTRELTGSKAEVVSGEIRMIDGRQVEQVVFRKGTPGVVQFFPGEERLAVAFEGNGEGRYLIFGPNPSVSGRYTLRASDWQRRTGVVTYEGKKWRTGGEAALATLLIDLDKVRQTDVRSRVASGRRVD</sequence>